<keyword evidence="9 17" id="KW-0862">Zinc</keyword>
<comment type="function">
    <text evidence="17">The UvrABC repair system catalyzes the recognition and processing of DNA lesions. UvrA is an ATPase and a DNA-binding protein. A damage recognition complex composed of 2 UvrA and 2 UvrB subunits scans DNA for abnormalities. When the presence of a lesion has been verified by UvrB, the UvrA molecules dissociate.</text>
</comment>
<evidence type="ECO:0000256" key="3">
    <source>
        <dbReference type="ARBA" id="ARBA00022723"/>
    </source>
</evidence>
<dbReference type="SUPFAM" id="SSF52540">
    <property type="entry name" value="P-loop containing nucleoside triphosphate hydrolases"/>
    <property type="match status" value="2"/>
</dbReference>
<dbReference type="NCBIfam" id="TIGR00630">
    <property type="entry name" value="uvra"/>
    <property type="match status" value="1"/>
</dbReference>
<dbReference type="PANTHER" id="PTHR43152">
    <property type="entry name" value="UVRABC SYSTEM PROTEIN A"/>
    <property type="match status" value="1"/>
</dbReference>
<dbReference type="GO" id="GO:0005737">
    <property type="term" value="C:cytoplasm"/>
    <property type="evidence" value="ECO:0007669"/>
    <property type="project" value="UniProtKB-SubCell"/>
</dbReference>
<dbReference type="PROSITE" id="PS00211">
    <property type="entry name" value="ABC_TRANSPORTER_1"/>
    <property type="match status" value="2"/>
</dbReference>
<name>A0A1I0M3L0_9FIRM</name>
<keyword evidence="7 17" id="KW-0228">DNA excision</keyword>
<protein>
    <recommendedName>
        <fullName evidence="15 17">UvrABC system protein A</fullName>
        <shortName evidence="17">UvrA protein</shortName>
    </recommendedName>
    <alternativeName>
        <fullName evidence="16 17">Excinuclease ABC subunit A</fullName>
    </alternativeName>
</protein>
<dbReference type="InterPro" id="IPR003593">
    <property type="entry name" value="AAA+_ATPase"/>
</dbReference>
<keyword evidence="10 17" id="KW-0067">ATP-binding</keyword>
<dbReference type="GO" id="GO:0006289">
    <property type="term" value="P:nucleotide-excision repair"/>
    <property type="evidence" value="ECO:0007669"/>
    <property type="project" value="UniProtKB-UniRule"/>
</dbReference>
<evidence type="ECO:0000256" key="14">
    <source>
        <dbReference type="ARBA" id="ARBA00038000"/>
    </source>
</evidence>
<evidence type="ECO:0000256" key="10">
    <source>
        <dbReference type="ARBA" id="ARBA00022840"/>
    </source>
</evidence>
<keyword evidence="12 17" id="KW-0238">DNA-binding</keyword>
<dbReference type="InterPro" id="IPR041102">
    <property type="entry name" value="UvrA_inter"/>
</dbReference>
<dbReference type="GO" id="GO:0016887">
    <property type="term" value="F:ATP hydrolysis activity"/>
    <property type="evidence" value="ECO:0007669"/>
    <property type="project" value="InterPro"/>
</dbReference>
<dbReference type="Gene3D" id="3.40.50.300">
    <property type="entry name" value="P-loop containing nucleotide triphosphate hydrolases"/>
    <property type="match status" value="2"/>
</dbReference>
<dbReference type="GO" id="GO:0009381">
    <property type="term" value="F:excinuclease ABC activity"/>
    <property type="evidence" value="ECO:0007669"/>
    <property type="project" value="UniProtKB-UniRule"/>
</dbReference>
<dbReference type="FunFam" id="3.40.50.300:FF:000028">
    <property type="entry name" value="UvrABC system protein A"/>
    <property type="match status" value="1"/>
</dbReference>
<dbReference type="GO" id="GO:0008270">
    <property type="term" value="F:zinc ion binding"/>
    <property type="evidence" value="ECO:0007669"/>
    <property type="project" value="UniProtKB-UniRule"/>
</dbReference>
<dbReference type="InterPro" id="IPR027417">
    <property type="entry name" value="P-loop_NTPase"/>
</dbReference>
<evidence type="ECO:0000313" key="20">
    <source>
        <dbReference type="Proteomes" id="UP000199701"/>
    </source>
</evidence>
<sequence>MAKKIEKQYIKIRGANEHNLKNISVDIPRNELVVLTGLSGSGKSSLAFDTIYAEGQRRYMESLSSYARQFLGQMEKPDVESIEGLSPAISIDQKSTNRNPRSTVGTVTETYDYLRLLFARIGIPHCPECGKVIKKQTVDQMVDQIMELPEKTKIQLLAPVVRGRKGEHTKLFEQAKKSGYVRVMVDGSVYELTDDIKLDKNKKHNIDVVVDRLSIREGIEKRLTDSIETVLKLADGLMKVDVVGGEPINFSQSFSCPDCGVSIDEIEPRNFSFNNPFGACPECSGLGYKMEFDMDLMIPDDSLSINEGAIVVMGWQSVTDKSSYTRAIMDAIAKEYKFSLDTPFRDYPENIKDVILYGTKGKEVKVYYRGQRGEGIYDVSFDGLIKNVERRYRETASDSQKQEYETFMQITPCKECHGQRLKKSSLAVTIVDKNISDFTAMSIVKAKNFLEKMELSDRQLQIGSLIIKEIKARIGFLVDVGLDYLTLARATGSLSGGEAQRIRLATQIGSGLVGVAYILDEPSIGLHQRDNDKLLKTLIHLRDLGNSVLVVEHDEDTMFAADYIVDIGPGAGEHGGEVVAVGTAKDIMNNKRSITGAYLSGRMKVPVPTERKKPNGFITIRGARENNLKNIDVDIPLGIMTCITGVSGSGKSSLINEILYKHLAKSLNRARLIPGKHDGIEGIEQLDKIIAIDQSPIGRTPRSNPATYTGVFDQIRDLFAATPDAKERGYQKGRFSFNVKGGRCEACSGDGIIKIEMHFLADVYVPCEVCNGKRYNRETLEVKYKGKNIHDILDMTVEEAVKFFENVPNIKRKIETMNEVGLSYIKLGQPSTELSGGEAQRIKLATELSKRSTGRTIYILDEPTTGLHFADVHKLVEILEKLTEGGNTVVVIEHNLDVIKTADYIIDIGPEGGDRGGTIIAKGTPEEVAVCEGSYTGKYLKKYLGL</sequence>
<keyword evidence="8 17" id="KW-0863">Zinc-finger</keyword>
<organism evidence="19 20">
    <name type="scientific">[Clostridium] fimetarium</name>
    <dbReference type="NCBI Taxonomy" id="99656"/>
    <lineage>
        <taxon>Bacteria</taxon>
        <taxon>Bacillati</taxon>
        <taxon>Bacillota</taxon>
        <taxon>Clostridia</taxon>
        <taxon>Lachnospirales</taxon>
        <taxon>Lachnospiraceae</taxon>
    </lineage>
</organism>
<dbReference type="STRING" id="99656.SAMN05421659_101161"/>
<dbReference type="Pfam" id="PF13304">
    <property type="entry name" value="AAA_21"/>
    <property type="match status" value="1"/>
</dbReference>
<comment type="similarity">
    <text evidence="14 17">Belongs to the ABC transporter superfamily. UvrA family.</text>
</comment>
<keyword evidence="4 17" id="KW-0677">Repeat</keyword>
<dbReference type="GO" id="GO:0009380">
    <property type="term" value="C:excinuclease repair complex"/>
    <property type="evidence" value="ECO:0007669"/>
    <property type="project" value="InterPro"/>
</dbReference>
<dbReference type="Proteomes" id="UP000199701">
    <property type="component" value="Unassembled WGS sequence"/>
</dbReference>
<dbReference type="InterPro" id="IPR004602">
    <property type="entry name" value="UvrA"/>
</dbReference>
<dbReference type="Pfam" id="PF17760">
    <property type="entry name" value="UvrA_inter"/>
    <property type="match status" value="1"/>
</dbReference>
<dbReference type="Pfam" id="PF17755">
    <property type="entry name" value="UvrA_DNA-bind"/>
    <property type="match status" value="1"/>
</dbReference>
<accession>A0A1I0M3L0</accession>
<evidence type="ECO:0000256" key="12">
    <source>
        <dbReference type="ARBA" id="ARBA00023125"/>
    </source>
</evidence>
<dbReference type="InterPro" id="IPR003959">
    <property type="entry name" value="ATPase_AAA_core"/>
</dbReference>
<dbReference type="EMBL" id="FOJI01000001">
    <property type="protein sequence ID" value="SEV83015.1"/>
    <property type="molecule type" value="Genomic_DNA"/>
</dbReference>
<feature type="zinc finger region" description="C4-type" evidence="17">
    <location>
        <begin position="744"/>
        <end position="770"/>
    </location>
</feature>
<dbReference type="InterPro" id="IPR041552">
    <property type="entry name" value="UvrA_DNA-bd"/>
</dbReference>
<dbReference type="CDD" id="cd03270">
    <property type="entry name" value="ABC_UvrA_I"/>
    <property type="match status" value="1"/>
</dbReference>
<dbReference type="RefSeq" id="WP_242940922.1">
    <property type="nucleotide sequence ID" value="NZ_FOJI01000001.1"/>
</dbReference>
<evidence type="ECO:0000256" key="16">
    <source>
        <dbReference type="ARBA" id="ARBA00042156"/>
    </source>
</evidence>
<dbReference type="Gene3D" id="1.10.8.280">
    <property type="entry name" value="ABC transporter ATPase domain-like"/>
    <property type="match status" value="1"/>
</dbReference>
<dbReference type="NCBIfam" id="NF001503">
    <property type="entry name" value="PRK00349.1"/>
    <property type="match status" value="1"/>
</dbReference>
<evidence type="ECO:0000256" key="2">
    <source>
        <dbReference type="ARBA" id="ARBA00022490"/>
    </source>
</evidence>
<feature type="binding site" evidence="17">
    <location>
        <begin position="37"/>
        <end position="44"/>
    </location>
    <ligand>
        <name>ATP</name>
        <dbReference type="ChEBI" id="CHEBI:30616"/>
    </ligand>
</feature>
<keyword evidence="17" id="KW-0742">SOS response</keyword>
<evidence type="ECO:0000256" key="11">
    <source>
        <dbReference type="ARBA" id="ARBA00022881"/>
    </source>
</evidence>
<comment type="subunit">
    <text evidence="17">Forms a heterotetramer with UvrB during the search for lesions.</text>
</comment>
<reference evidence="19 20" key="1">
    <citation type="submission" date="2016-10" db="EMBL/GenBank/DDBJ databases">
        <authorList>
            <person name="de Groot N.N."/>
        </authorList>
    </citation>
    <scope>NUCLEOTIDE SEQUENCE [LARGE SCALE GENOMIC DNA]</scope>
    <source>
        <strain evidence="19 20">DSM 9179</strain>
    </source>
</reference>
<evidence type="ECO:0000256" key="7">
    <source>
        <dbReference type="ARBA" id="ARBA00022769"/>
    </source>
</evidence>
<dbReference type="Gene3D" id="3.30.1490.20">
    <property type="entry name" value="ATP-grasp fold, A domain"/>
    <property type="match status" value="1"/>
</dbReference>
<dbReference type="PROSITE" id="PS50893">
    <property type="entry name" value="ABC_TRANSPORTER_2"/>
    <property type="match status" value="1"/>
</dbReference>
<evidence type="ECO:0000256" key="5">
    <source>
        <dbReference type="ARBA" id="ARBA00022741"/>
    </source>
</evidence>
<dbReference type="CDD" id="cd03271">
    <property type="entry name" value="ABC_UvrA_II"/>
    <property type="match status" value="1"/>
</dbReference>
<evidence type="ECO:0000256" key="9">
    <source>
        <dbReference type="ARBA" id="ARBA00022833"/>
    </source>
</evidence>
<keyword evidence="5 17" id="KW-0547">Nucleotide-binding</keyword>
<dbReference type="SMART" id="SM00382">
    <property type="entry name" value="AAA"/>
    <property type="match status" value="1"/>
</dbReference>
<dbReference type="Gene3D" id="1.20.1580.10">
    <property type="entry name" value="ABC transporter ATPase like domain"/>
    <property type="match status" value="2"/>
</dbReference>
<dbReference type="InterPro" id="IPR017871">
    <property type="entry name" value="ABC_transporter-like_CS"/>
</dbReference>
<keyword evidence="13 17" id="KW-0234">DNA repair</keyword>
<evidence type="ECO:0000256" key="15">
    <source>
        <dbReference type="ARBA" id="ARBA00039316"/>
    </source>
</evidence>
<dbReference type="InterPro" id="IPR003439">
    <property type="entry name" value="ABC_transporter-like_ATP-bd"/>
</dbReference>
<dbReference type="FunFam" id="1.20.1580.10:FF:000002">
    <property type="entry name" value="UvrABC system protein A"/>
    <property type="match status" value="1"/>
</dbReference>
<dbReference type="InterPro" id="IPR013815">
    <property type="entry name" value="ATP_grasp_subdomain_1"/>
</dbReference>
<feature type="domain" description="ABC transporter" evidence="18">
    <location>
        <begin position="611"/>
        <end position="941"/>
    </location>
</feature>
<gene>
    <name evidence="17" type="primary">uvrA</name>
    <name evidence="19" type="ORF">SAMN05421659_101161</name>
</gene>
<evidence type="ECO:0000313" key="19">
    <source>
        <dbReference type="EMBL" id="SEV83015.1"/>
    </source>
</evidence>
<dbReference type="PANTHER" id="PTHR43152:SF3">
    <property type="entry name" value="UVRABC SYSTEM PROTEIN A"/>
    <property type="match status" value="1"/>
</dbReference>
<evidence type="ECO:0000256" key="17">
    <source>
        <dbReference type="HAMAP-Rule" id="MF_00205"/>
    </source>
</evidence>
<evidence type="ECO:0000256" key="8">
    <source>
        <dbReference type="ARBA" id="ARBA00022771"/>
    </source>
</evidence>
<dbReference type="GO" id="GO:0003677">
    <property type="term" value="F:DNA binding"/>
    <property type="evidence" value="ECO:0007669"/>
    <property type="project" value="UniProtKB-UniRule"/>
</dbReference>
<evidence type="ECO:0000259" key="18">
    <source>
        <dbReference type="PROSITE" id="PS50893"/>
    </source>
</evidence>
<keyword evidence="11 17" id="KW-0267">Excision nuclease</keyword>
<feature type="zinc finger region" description="C4-type" evidence="17">
    <location>
        <begin position="256"/>
        <end position="283"/>
    </location>
</feature>
<evidence type="ECO:0000256" key="4">
    <source>
        <dbReference type="ARBA" id="ARBA00022737"/>
    </source>
</evidence>
<feature type="binding site" evidence="17">
    <location>
        <begin position="645"/>
        <end position="652"/>
    </location>
    <ligand>
        <name>ATP</name>
        <dbReference type="ChEBI" id="CHEBI:30616"/>
    </ligand>
</feature>
<dbReference type="GO" id="GO:0005524">
    <property type="term" value="F:ATP binding"/>
    <property type="evidence" value="ECO:0007669"/>
    <property type="project" value="UniProtKB-UniRule"/>
</dbReference>
<evidence type="ECO:0000256" key="13">
    <source>
        <dbReference type="ARBA" id="ARBA00023204"/>
    </source>
</evidence>
<evidence type="ECO:0000256" key="6">
    <source>
        <dbReference type="ARBA" id="ARBA00022763"/>
    </source>
</evidence>
<dbReference type="GO" id="GO:0009432">
    <property type="term" value="P:SOS response"/>
    <property type="evidence" value="ECO:0007669"/>
    <property type="project" value="UniProtKB-UniRule"/>
</dbReference>
<keyword evidence="3 17" id="KW-0479">Metal-binding</keyword>
<evidence type="ECO:0000256" key="1">
    <source>
        <dbReference type="ARBA" id="ARBA00004496"/>
    </source>
</evidence>
<keyword evidence="6 17" id="KW-0227">DNA damage</keyword>
<keyword evidence="20" id="KW-1185">Reference proteome</keyword>
<dbReference type="HAMAP" id="MF_00205">
    <property type="entry name" value="UvrA"/>
    <property type="match status" value="1"/>
</dbReference>
<dbReference type="AlphaFoldDB" id="A0A1I0M3L0"/>
<keyword evidence="2 17" id="KW-0963">Cytoplasm</keyword>
<proteinExistence type="inferred from homology"/>
<comment type="subcellular location">
    <subcellularLocation>
        <location evidence="1 17">Cytoplasm</location>
    </subcellularLocation>
</comment>